<dbReference type="SMART" id="SM00244">
    <property type="entry name" value="PHB"/>
    <property type="match status" value="1"/>
</dbReference>
<feature type="compositionally biased region" description="Polar residues" evidence="4">
    <location>
        <begin position="88"/>
        <end position="98"/>
    </location>
</feature>
<dbReference type="InterPro" id="IPR043202">
    <property type="entry name" value="Band-7_stomatin-like"/>
</dbReference>
<keyword evidence="7" id="KW-1185">Reference proteome</keyword>
<evidence type="ECO:0000256" key="3">
    <source>
        <dbReference type="ARBA" id="ARBA00023136"/>
    </source>
</evidence>
<evidence type="ECO:0000256" key="1">
    <source>
        <dbReference type="ARBA" id="ARBA00004370"/>
    </source>
</evidence>
<feature type="transmembrane region" description="Helical" evidence="5">
    <location>
        <begin position="179"/>
        <end position="199"/>
    </location>
</feature>
<dbReference type="Proteomes" id="UP000887575">
    <property type="component" value="Unassembled WGS sequence"/>
</dbReference>
<keyword evidence="3 5" id="KW-0472">Membrane</keyword>
<keyword evidence="5" id="KW-0812">Transmembrane</keyword>
<dbReference type="Pfam" id="PF01145">
    <property type="entry name" value="Band_7"/>
    <property type="match status" value="1"/>
</dbReference>
<dbReference type="Gene3D" id="6.10.250.2090">
    <property type="match status" value="1"/>
</dbReference>
<feature type="domain" description="Band 7" evidence="6">
    <location>
        <begin position="197"/>
        <end position="356"/>
    </location>
</feature>
<dbReference type="PANTHER" id="PTHR10264:SF66">
    <property type="entry name" value="BAND 7 DOMAIN-CONTAINING PROTEIN"/>
    <property type="match status" value="1"/>
</dbReference>
<comment type="subcellular location">
    <subcellularLocation>
        <location evidence="1">Membrane</location>
    </subcellularLocation>
</comment>
<keyword evidence="5" id="KW-1133">Transmembrane helix</keyword>
<evidence type="ECO:0000256" key="2">
    <source>
        <dbReference type="ARBA" id="ARBA00008164"/>
    </source>
</evidence>
<dbReference type="PROSITE" id="PS01270">
    <property type="entry name" value="BAND_7"/>
    <property type="match status" value="1"/>
</dbReference>
<dbReference type="Gene3D" id="3.30.479.30">
    <property type="entry name" value="Band 7 domain"/>
    <property type="match status" value="1"/>
</dbReference>
<dbReference type="InterPro" id="IPR018080">
    <property type="entry name" value="Band_7/stomatin-like_CS"/>
</dbReference>
<evidence type="ECO:0000259" key="6">
    <source>
        <dbReference type="SMART" id="SM00244"/>
    </source>
</evidence>
<evidence type="ECO:0000256" key="4">
    <source>
        <dbReference type="SAM" id="MobiDB-lite"/>
    </source>
</evidence>
<dbReference type="FunFam" id="3.30.479.30:FF:000002">
    <property type="entry name" value="band 7 protein AGAP004871"/>
    <property type="match status" value="1"/>
</dbReference>
<dbReference type="PRINTS" id="PR00721">
    <property type="entry name" value="STOMATIN"/>
</dbReference>
<dbReference type="InterPro" id="IPR036013">
    <property type="entry name" value="Band_7/SPFH_dom_sf"/>
</dbReference>
<feature type="compositionally biased region" description="Low complexity" evidence="4">
    <location>
        <begin position="103"/>
        <end position="115"/>
    </location>
</feature>
<name>A0AAF3FCV8_9BILA</name>
<dbReference type="GO" id="GO:0043005">
    <property type="term" value="C:neuron projection"/>
    <property type="evidence" value="ECO:0007669"/>
    <property type="project" value="UniProtKB-ARBA"/>
</dbReference>
<feature type="region of interest" description="Disordered" evidence="4">
    <location>
        <begin position="1"/>
        <end position="35"/>
    </location>
</feature>
<organism evidence="7 8">
    <name type="scientific">Mesorhabditis belari</name>
    <dbReference type="NCBI Taxonomy" id="2138241"/>
    <lineage>
        <taxon>Eukaryota</taxon>
        <taxon>Metazoa</taxon>
        <taxon>Ecdysozoa</taxon>
        <taxon>Nematoda</taxon>
        <taxon>Chromadorea</taxon>
        <taxon>Rhabditida</taxon>
        <taxon>Rhabditina</taxon>
        <taxon>Rhabditomorpha</taxon>
        <taxon>Rhabditoidea</taxon>
        <taxon>Rhabditidae</taxon>
        <taxon>Mesorhabditinae</taxon>
        <taxon>Mesorhabditis</taxon>
    </lineage>
</organism>
<dbReference type="WBParaSite" id="MBELARI_LOCUS3800">
    <property type="protein sequence ID" value="MBELARI_LOCUS3800"/>
    <property type="gene ID" value="MBELARI_LOCUS3800"/>
</dbReference>
<dbReference type="InterPro" id="IPR001972">
    <property type="entry name" value="Stomatin_HflK_fam"/>
</dbReference>
<accession>A0AAF3FCV8</accession>
<proteinExistence type="inferred from homology"/>
<evidence type="ECO:0000313" key="8">
    <source>
        <dbReference type="WBParaSite" id="MBELARI_LOCUS3800"/>
    </source>
</evidence>
<dbReference type="GO" id="GO:0005886">
    <property type="term" value="C:plasma membrane"/>
    <property type="evidence" value="ECO:0007669"/>
    <property type="project" value="InterPro"/>
</dbReference>
<dbReference type="InterPro" id="IPR001107">
    <property type="entry name" value="Band_7"/>
</dbReference>
<sequence length="433" mass="48229">MHRYTIGGESSDTAPSSHFHHLHLGHGHPVGSDEANRASQAWRRLSQAARDPAEPTTLRLHTSLYAVSMAATRRASFVRSGEFRETLTHSTLSPSSQEVGEISQMSQSSSGQVSFSTSSAGRMSNPLALSSEFLIRPVIKSVALKRKYDSSRSYFEEGPEGWFWKTKTEEPPPLISHCMLAFSVILFILTFPWCLFFCVKVAKEYQRVVVFRLGRLIKGGTRGPGLFFVFPCIDTCKVVDLRVLSFDVPAQEILSRDSVTVSVEAVIYFRVSNPVISVTNVNDAQFSTRLLAQTTLRNVLGTKTLSEMLSERDSIASITEKVLDEGTDPWGVKVERVEIKDIRLPHQLMKSMAAEAEAARDARARVIAADGERDASRCLKDAADTICSNRVSMQLRYLQTLRRVAADRNHTVIVPFPVEVARHFLKKCGHKLS</sequence>
<dbReference type="SUPFAM" id="SSF117892">
    <property type="entry name" value="Band 7/SPFH domain"/>
    <property type="match status" value="1"/>
</dbReference>
<protein>
    <submittedName>
        <fullName evidence="8">Band 7 domain-containing protein</fullName>
    </submittedName>
</protein>
<evidence type="ECO:0000313" key="7">
    <source>
        <dbReference type="Proteomes" id="UP000887575"/>
    </source>
</evidence>
<reference evidence="8" key="1">
    <citation type="submission" date="2024-02" db="UniProtKB">
        <authorList>
            <consortium name="WormBaseParasite"/>
        </authorList>
    </citation>
    <scope>IDENTIFICATION</scope>
</reference>
<dbReference type="PANTHER" id="PTHR10264">
    <property type="entry name" value="BAND 7 PROTEIN-RELATED"/>
    <property type="match status" value="1"/>
</dbReference>
<evidence type="ECO:0000256" key="5">
    <source>
        <dbReference type="SAM" id="Phobius"/>
    </source>
</evidence>
<comment type="similarity">
    <text evidence="2">Belongs to the band 7/mec-2 family.</text>
</comment>
<feature type="region of interest" description="Disordered" evidence="4">
    <location>
        <begin position="88"/>
        <end position="115"/>
    </location>
</feature>
<dbReference type="AlphaFoldDB" id="A0AAF3FCV8"/>